<dbReference type="InterPro" id="IPR010268">
    <property type="entry name" value="PaREP1"/>
</dbReference>
<evidence type="ECO:0000313" key="2">
    <source>
        <dbReference type="Proteomes" id="UP000007485"/>
    </source>
</evidence>
<dbReference type="PANTHER" id="PTHR34237">
    <property type="entry name" value="PAREP8-RELATED"/>
    <property type="match status" value="1"/>
</dbReference>
<dbReference type="eggNOG" id="arCOG03721">
    <property type="taxonomic scope" value="Archaea"/>
</dbReference>
<dbReference type="Proteomes" id="UP000007485">
    <property type="component" value="Chromosome"/>
</dbReference>
<dbReference type="Gene3D" id="1.20.120.330">
    <property type="entry name" value="Nucleotidyltransferases domain 2"/>
    <property type="match status" value="1"/>
</dbReference>
<sequence>MEGLIRRLMELGIDVNELLLDALGAKDPEESSRERISIAEKYMRECEEYVNKGDAAQASEKAYKAAEEVIKALAEKFRTPEYDRFLREGRWYTYLLSMASKTLAKSLGDWVIDGWNAAYDLHVWGFHEGKLTIDYVKVGVNKVRKMLDEAKEILLQQGSV</sequence>
<dbReference type="STRING" id="985053.VMUT_1712"/>
<keyword evidence="2" id="KW-1185">Reference proteome</keyword>
<organism evidence="1 2">
    <name type="scientific">Vulcanisaeta moutnovskia (strain 768-28)</name>
    <dbReference type="NCBI Taxonomy" id="985053"/>
    <lineage>
        <taxon>Archaea</taxon>
        <taxon>Thermoproteota</taxon>
        <taxon>Thermoprotei</taxon>
        <taxon>Thermoproteales</taxon>
        <taxon>Thermoproteaceae</taxon>
        <taxon>Vulcanisaeta</taxon>
    </lineage>
</organism>
<dbReference type="KEGG" id="vmo:VMUT_1712"/>
<gene>
    <name evidence="1" type="ordered locus">VMUT_1712</name>
</gene>
<dbReference type="EMBL" id="CP002529">
    <property type="protein sequence ID" value="ADY01914.1"/>
    <property type="molecule type" value="Genomic_DNA"/>
</dbReference>
<dbReference type="RefSeq" id="WP_013605076.1">
    <property type="nucleotide sequence ID" value="NC_015151.1"/>
</dbReference>
<accession>F0QUT2</accession>
<dbReference type="GeneID" id="10289364"/>
<dbReference type="HOGENOM" id="CLU_115256_0_0_2"/>
<proteinExistence type="predicted"/>
<dbReference type="PANTHER" id="PTHR34237:SF4">
    <property type="entry name" value="PAREP1 FAMILY PROTEIN"/>
    <property type="match status" value="1"/>
</dbReference>
<name>F0QUT2_VULM7</name>
<evidence type="ECO:0000313" key="1">
    <source>
        <dbReference type="EMBL" id="ADY01914.1"/>
    </source>
</evidence>
<dbReference type="AlphaFoldDB" id="F0QUT2"/>
<protein>
    <submittedName>
        <fullName evidence="1">PaREP8 domain containing protein</fullName>
    </submittedName>
</protein>
<dbReference type="Pfam" id="PF05942">
    <property type="entry name" value="PaREP1"/>
    <property type="match status" value="1"/>
</dbReference>
<reference evidence="1 2" key="1">
    <citation type="journal article" date="2011" name="J. Bacteriol.">
        <title>Complete genome sequence of 'Vulcanisaeta moutnovskia' strain 768-28, a novel member of the hyperthermophilic crenarchaeal genus vulcanisaeta.</title>
        <authorList>
            <person name="Gumerov V.M."/>
            <person name="Mardanov A.V."/>
            <person name="Beletsky A.V."/>
            <person name="Prokofeva M.I."/>
            <person name="Bonch-Osmolovskaya E.A."/>
            <person name="Ravin N.V."/>
            <person name="Skryabin K.G."/>
        </authorList>
    </citation>
    <scope>NUCLEOTIDE SEQUENCE [LARGE SCALE GENOMIC DNA]</scope>
    <source>
        <strain evidence="1 2">768-28</strain>
    </source>
</reference>